<keyword evidence="9" id="KW-0472">Membrane</keyword>
<evidence type="ECO:0000256" key="5">
    <source>
        <dbReference type="ARBA" id="ARBA00022512"/>
    </source>
</evidence>
<reference evidence="14 15" key="1">
    <citation type="submission" date="2015-06" db="EMBL/GenBank/DDBJ databases">
        <title>More than comparative genomics: Whole genome sequencing reveals elusive C. pecorum plasmid and re-evaluates genetic differences and phylogenetic relationships between C. pecorum from pig, cattle, sheep and koala hosts.</title>
        <authorList>
            <person name="Jelocnik M."/>
            <person name="Bachmann N.L."/>
            <person name="Kaltenboeck B."/>
            <person name="Waugh C."/>
            <person name="Woolford L."/>
            <person name="Speight N."/>
            <person name="Gillett A."/>
            <person name="Higgins D."/>
            <person name="Flanagan C."/>
            <person name="Myers G."/>
            <person name="Timms P."/>
            <person name="Polkinghorne A."/>
        </authorList>
    </citation>
    <scope>NUCLEOTIDE SEQUENCE [LARGE SCALE GENOMIC DNA]</scope>
    <source>
        <strain evidence="14 15">L1</strain>
    </source>
</reference>
<comment type="subcellular location">
    <subcellularLocation>
        <location evidence="2">Cell outer membrane</location>
        <topology evidence="2">Peripheral membrane protein</topology>
        <orientation evidence="2">Extracellular side</orientation>
    </subcellularLocation>
    <subcellularLocation>
        <location evidence="1">Secreted</location>
        <location evidence="1">Cell wall</location>
    </subcellularLocation>
</comment>
<feature type="compositionally biased region" description="Low complexity" evidence="11">
    <location>
        <begin position="663"/>
        <end position="690"/>
    </location>
</feature>
<dbReference type="InterPro" id="IPR005546">
    <property type="entry name" value="Autotransporte_beta"/>
</dbReference>
<organism evidence="14 15">
    <name type="scientific">Chlamydia pecorum</name>
    <dbReference type="NCBI Taxonomy" id="85991"/>
    <lineage>
        <taxon>Bacteria</taxon>
        <taxon>Pseudomonadati</taxon>
        <taxon>Chlamydiota</taxon>
        <taxon>Chlamydiia</taxon>
        <taxon>Chlamydiales</taxon>
        <taxon>Chlamydiaceae</taxon>
        <taxon>Chlamydia/Chlamydophila group</taxon>
        <taxon>Chlamydia</taxon>
    </lineage>
</organism>
<dbReference type="RefSeq" id="WP_058787509.1">
    <property type="nucleotide sequence ID" value="NZ_LFRH01000001.1"/>
</dbReference>
<evidence type="ECO:0000259" key="13">
    <source>
        <dbReference type="PROSITE" id="PS51208"/>
    </source>
</evidence>
<dbReference type="SUPFAM" id="SSF103515">
    <property type="entry name" value="Autotransporter"/>
    <property type="match status" value="1"/>
</dbReference>
<keyword evidence="4" id="KW-1134">Transmembrane beta strand</keyword>
<dbReference type="InterPro" id="IPR006626">
    <property type="entry name" value="PbH1"/>
</dbReference>
<dbReference type="InterPro" id="IPR011427">
    <property type="entry name" value="Polymorphic_membr_middle"/>
</dbReference>
<evidence type="ECO:0000256" key="2">
    <source>
        <dbReference type="ARBA" id="ARBA00004416"/>
    </source>
</evidence>
<dbReference type="SUPFAM" id="SSF51126">
    <property type="entry name" value="Pectin lyase-like"/>
    <property type="match status" value="1"/>
</dbReference>
<comment type="similarity">
    <text evidence="3">Belongs to the PMP outer membrane protein family.</text>
</comment>
<feature type="signal peptide" evidence="12">
    <location>
        <begin position="1"/>
        <end position="21"/>
    </location>
</feature>
<dbReference type="NCBIfam" id="TIGR01376">
    <property type="entry name" value="POMP_repeat"/>
    <property type="match status" value="6"/>
</dbReference>
<dbReference type="SMART" id="SM00710">
    <property type="entry name" value="PbH1"/>
    <property type="match status" value="10"/>
</dbReference>
<keyword evidence="10" id="KW-0998">Cell outer membrane</keyword>
<evidence type="ECO:0000256" key="3">
    <source>
        <dbReference type="ARBA" id="ARBA00007542"/>
    </source>
</evidence>
<dbReference type="GO" id="GO:0009279">
    <property type="term" value="C:cell outer membrane"/>
    <property type="evidence" value="ECO:0007669"/>
    <property type="project" value="UniProtKB-SubCell"/>
</dbReference>
<feature type="chain" id="PRO_5041266361" evidence="12">
    <location>
        <begin position="22"/>
        <end position="1696"/>
    </location>
</feature>
<evidence type="ECO:0000256" key="9">
    <source>
        <dbReference type="ARBA" id="ARBA00023136"/>
    </source>
</evidence>
<dbReference type="Proteomes" id="UP000054301">
    <property type="component" value="Unassembled WGS sequence"/>
</dbReference>
<feature type="compositionally biased region" description="Low complexity" evidence="11">
    <location>
        <begin position="76"/>
        <end position="88"/>
    </location>
</feature>
<keyword evidence="8 12" id="KW-0732">Signal</keyword>
<feature type="region of interest" description="Disordered" evidence="11">
    <location>
        <begin position="844"/>
        <end position="865"/>
    </location>
</feature>
<evidence type="ECO:0000313" key="14">
    <source>
        <dbReference type="EMBL" id="KTF29264.1"/>
    </source>
</evidence>
<keyword evidence="7" id="KW-0812">Transmembrane</keyword>
<feature type="region of interest" description="Disordered" evidence="11">
    <location>
        <begin position="659"/>
        <end position="707"/>
    </location>
</feature>
<accession>A0AA40U670</accession>
<feature type="region of interest" description="Disordered" evidence="11">
    <location>
        <begin position="69"/>
        <end position="94"/>
    </location>
</feature>
<feature type="domain" description="Autotransporter" evidence="13">
    <location>
        <begin position="1406"/>
        <end position="1696"/>
    </location>
</feature>
<evidence type="ECO:0000256" key="12">
    <source>
        <dbReference type="SAM" id="SignalP"/>
    </source>
</evidence>
<name>A0AA40U670_9CHLA</name>
<feature type="region of interest" description="Disordered" evidence="11">
    <location>
        <begin position="392"/>
        <end position="414"/>
    </location>
</feature>
<dbReference type="Pfam" id="PF02415">
    <property type="entry name" value="Chlam_PMP"/>
    <property type="match status" value="6"/>
</dbReference>
<evidence type="ECO:0000256" key="7">
    <source>
        <dbReference type="ARBA" id="ARBA00022692"/>
    </source>
</evidence>
<comment type="caution">
    <text evidence="14">The sequence shown here is derived from an EMBL/GenBank/DDBJ whole genome shotgun (WGS) entry which is preliminary data.</text>
</comment>
<proteinExistence type="inferred from homology"/>
<dbReference type="SMART" id="SM00869">
    <property type="entry name" value="Autotransporter"/>
    <property type="match status" value="1"/>
</dbReference>
<gene>
    <name evidence="14" type="ORF">cpL1_0475</name>
</gene>
<dbReference type="InterPro" id="IPR003368">
    <property type="entry name" value="POMP_repeat"/>
</dbReference>
<dbReference type="Pfam" id="PF03797">
    <property type="entry name" value="Autotransporter"/>
    <property type="match status" value="1"/>
</dbReference>
<sequence length="1696" mass="178968">MKWLSATAIFAAAIPSITAFGEPNSVDLTKNYNGKGYSSDSNFTQKNEDSSGTTYSVLGNVTFSEFTNIPKTDANTTPSSGTSSTSDIKGGGAFHNSQENAPITFITNAGNPGSLTCTEIKMTGQGAAIYSLGPVLIDGLNSVAFNNNLSQQSGGAIFASSLTITNIINSITFSSNSASVPAPVESTTQTPTETSPTTTTGTPAATPATTTQTPKTTVPPASSSRLNTLILSSTDASPIASAKSQSYTQETAGNGGAVYSKGEVILSKYNNALFNKNSAVVDSKAEEAMSSTGTGNTDNADLIRGSGGAIFSTGGITFQDSSGTTVFSQNSAQNSAGAIYGVSTITFDNLNTLKFQSNTSKKDGGAIYSKEDVTFNNLVEIRFIKNKSGDFQATTLPEEPSPPEAASKSLPAEKKVSASSTYPIHIQKTFLSSSASSEEKNKADAAENNGVAAAAAAKAATKASAETPGKESHGGAIHAKKNVSITGIASMLAFIENQATGNGGGAYIEGTLTCTSSHRLQFLKNKAKQSGGGLYCKSDVTLKNLTGQTLFQENSAEQNGGGICLDAEKSLILDTLDNFVLQSNTSSQSGGGAYIPKAFTLTHTSPEPDAEFLPVYGAATITGNTAEQNGGGILSKSISFSKLASITIDANKATKNGGGLYTAAEPQTSPSSQSAASPSPQPAASQKSPATLKANQARKEAPVASDPDCKFDYTTNISITNNTAGESGGGLYGKIGEFSRIDALTIQGNSATKSGGALYFEESLNVSNIVSGTLSGNTAKTNGGGIYTKSISLENLPGEISLTENKLENPSSTTMLGGGIYSETCTLKNISGTFLCSKNQINDTSTTDGTQSQPQQQQQQQTPLQLQGGGIYAKTSFTLQNCSGKLTFSENSVKTAQQSTTKQISGGAIYSPTVSISGCTQPISFLSNSAATSATDPSSDTTKKDSIGGAIGATTSITLSDNSSITFSKNYAEMGGALGCYNNETINNNNENGKIEISNNNLVLFDGNSALKRGGAIYAGTLNIPKGNVTFRNNTSKYDGSAIYCTKSATITAGSTILFLGNQVTTASTVAENGGGSGNTSINNLGAAIYGANGSSDVAITLKALSGDIIFKDNQCTANGGTKYCSIAGDVKLDLKAAAGRTIAFYDAVNINTKNTTPQTQTQNLDINKTENGTTYEGTVLFSGEYHENKSFIPQKVTLHNGTLVLGENAELNVISFKQEEGTTVVLGPGAILSNHQKEAGNISLNNVVIDFSGTIPTKENPTASAPTLRLVTHTPPPQPQVNDTITLSGTLYLDDPHNNVYNNPYLGEDREITLFNVSGGTINADDLQITGNLGAKKGYMGTWSSSPTSDASGIKLKWTFDKFLRWEYIPREHNFYINSIWGAQQSLVAVKQGLINNMLSNARFDDAAFNNLWISGIGTFLRKEQGDSPSYTYHGRGLTVAIDAKPRPDFILGASFSKILGHSHSENNLNNYKHKSSDHSLQASLYTGQAFYVPFRHSLKRPLLFQGILTYGYMQHDTTTTYPSINERNIANWGDRGWLCNARFSFDLKEPSQSSTSRLSIYGEAEYTEVRQEKFTELDYDPRFFGPCAYRNLAFPIGAFIEGALSTYNILLYHKLSAAFLPVFYRNKPISSYKILSTGQIGNILGVIPTRSAVNVEYSQQMYLGSYWTIYGTYSAVASQYTLIQTVNGGLRFVF</sequence>
<evidence type="ECO:0000256" key="4">
    <source>
        <dbReference type="ARBA" id="ARBA00022452"/>
    </source>
</evidence>
<dbReference type="Pfam" id="PF07548">
    <property type="entry name" value="ChlamPMP_M"/>
    <property type="match status" value="1"/>
</dbReference>
<dbReference type="PANTHER" id="PTHR11319">
    <property type="entry name" value="G PROTEIN-COUPLED RECEPTOR-RELATED"/>
    <property type="match status" value="1"/>
</dbReference>
<feature type="compositionally biased region" description="Basic and acidic residues" evidence="11">
    <location>
        <begin position="697"/>
        <end position="707"/>
    </location>
</feature>
<dbReference type="PROSITE" id="PS51208">
    <property type="entry name" value="AUTOTRANSPORTER"/>
    <property type="match status" value="1"/>
</dbReference>
<evidence type="ECO:0000256" key="1">
    <source>
        <dbReference type="ARBA" id="ARBA00004191"/>
    </source>
</evidence>
<keyword evidence="6" id="KW-0964">Secreted</keyword>
<evidence type="ECO:0000256" key="8">
    <source>
        <dbReference type="ARBA" id="ARBA00022729"/>
    </source>
</evidence>
<protein>
    <submittedName>
        <fullName evidence="14">Autotransporter beta-domain protein</fullName>
    </submittedName>
</protein>
<feature type="region of interest" description="Disordered" evidence="11">
    <location>
        <begin position="176"/>
        <end position="223"/>
    </location>
</feature>
<evidence type="ECO:0000313" key="15">
    <source>
        <dbReference type="Proteomes" id="UP000054301"/>
    </source>
</evidence>
<evidence type="ECO:0000256" key="6">
    <source>
        <dbReference type="ARBA" id="ARBA00022525"/>
    </source>
</evidence>
<evidence type="ECO:0000256" key="11">
    <source>
        <dbReference type="SAM" id="MobiDB-lite"/>
    </source>
</evidence>
<evidence type="ECO:0000256" key="10">
    <source>
        <dbReference type="ARBA" id="ARBA00023237"/>
    </source>
</evidence>
<dbReference type="Gene3D" id="2.40.128.130">
    <property type="entry name" value="Autotransporter beta-domain"/>
    <property type="match status" value="1"/>
</dbReference>
<dbReference type="EMBL" id="LFRH01000001">
    <property type="protein sequence ID" value="KTF29264.1"/>
    <property type="molecule type" value="Genomic_DNA"/>
</dbReference>
<keyword evidence="5" id="KW-0134">Cell wall</keyword>
<feature type="compositionally biased region" description="Low complexity" evidence="11">
    <location>
        <begin position="393"/>
        <end position="410"/>
    </location>
</feature>
<feature type="compositionally biased region" description="Low complexity" evidence="11">
    <location>
        <begin position="176"/>
        <end position="221"/>
    </location>
</feature>
<dbReference type="InterPro" id="IPR011050">
    <property type="entry name" value="Pectin_lyase_fold/virulence"/>
</dbReference>
<dbReference type="PANTHER" id="PTHR11319:SF35">
    <property type="entry name" value="OUTER MEMBRANE PROTEIN PMPC-RELATED"/>
    <property type="match status" value="1"/>
</dbReference>
<dbReference type="InterPro" id="IPR036709">
    <property type="entry name" value="Autotransporte_beta_dom_sf"/>
</dbReference>